<comment type="caution">
    <text evidence="1">The sequence shown here is derived from an EMBL/GenBank/DDBJ whole genome shotgun (WGS) entry which is preliminary data.</text>
</comment>
<sequence>MKVFLKLLHQFRGQRTKIILAQSHNQKITGDNVINIAVIITQRTVQVFAYEFTFVVHHQCNRLIERISCLNIATYGFLQILQLTADLHSLRIHERLYQ</sequence>
<name>A0A645JND4_9ZZZZ</name>
<accession>A0A645JND4</accession>
<dbReference type="AlphaFoldDB" id="A0A645JND4"/>
<organism evidence="1">
    <name type="scientific">bioreactor metagenome</name>
    <dbReference type="NCBI Taxonomy" id="1076179"/>
    <lineage>
        <taxon>unclassified sequences</taxon>
        <taxon>metagenomes</taxon>
        <taxon>ecological metagenomes</taxon>
    </lineage>
</organism>
<proteinExistence type="predicted"/>
<evidence type="ECO:0000313" key="1">
    <source>
        <dbReference type="EMBL" id="MPN61844.1"/>
    </source>
</evidence>
<gene>
    <name evidence="1" type="ORF">SDC9_209588</name>
</gene>
<dbReference type="EMBL" id="VSSQ01139050">
    <property type="protein sequence ID" value="MPN61844.1"/>
    <property type="molecule type" value="Genomic_DNA"/>
</dbReference>
<protein>
    <submittedName>
        <fullName evidence="1">Uncharacterized protein</fullName>
    </submittedName>
</protein>
<reference evidence="1" key="1">
    <citation type="submission" date="2019-08" db="EMBL/GenBank/DDBJ databases">
        <authorList>
            <person name="Kucharzyk K."/>
            <person name="Murdoch R.W."/>
            <person name="Higgins S."/>
            <person name="Loffler F."/>
        </authorList>
    </citation>
    <scope>NUCLEOTIDE SEQUENCE</scope>
</reference>